<feature type="non-terminal residue" evidence="2">
    <location>
        <position position="81"/>
    </location>
</feature>
<organism evidence="2 3">
    <name type="scientific">Culex pipiens pipiens</name>
    <name type="common">Northern house mosquito</name>
    <dbReference type="NCBI Taxonomy" id="38569"/>
    <lineage>
        <taxon>Eukaryota</taxon>
        <taxon>Metazoa</taxon>
        <taxon>Ecdysozoa</taxon>
        <taxon>Arthropoda</taxon>
        <taxon>Hexapoda</taxon>
        <taxon>Insecta</taxon>
        <taxon>Pterygota</taxon>
        <taxon>Neoptera</taxon>
        <taxon>Endopterygota</taxon>
        <taxon>Diptera</taxon>
        <taxon>Nematocera</taxon>
        <taxon>Culicoidea</taxon>
        <taxon>Culicidae</taxon>
        <taxon>Culicinae</taxon>
        <taxon>Culicini</taxon>
        <taxon>Culex</taxon>
        <taxon>Culex</taxon>
    </lineage>
</organism>
<sequence>MDELDEFNEAPHVVHRGLGDSDSVLRVACDDDYPDDEDEIETLVLSTDDLLNSGSGDHPPTIVSTGGSKPLVLNGRSRNHL</sequence>
<protein>
    <submittedName>
        <fullName evidence="2">Uncharacterized protein</fullName>
    </submittedName>
</protein>
<accession>A0ABD1E0E6</accession>
<proteinExistence type="predicted"/>
<evidence type="ECO:0000256" key="1">
    <source>
        <dbReference type="SAM" id="MobiDB-lite"/>
    </source>
</evidence>
<dbReference type="EMBL" id="JBEHCU010000238">
    <property type="protein sequence ID" value="KAL1404587.1"/>
    <property type="molecule type" value="Genomic_DNA"/>
</dbReference>
<name>A0ABD1E0E6_CULPP</name>
<reference evidence="2 3" key="1">
    <citation type="submission" date="2024-05" db="EMBL/GenBank/DDBJ databases">
        <title>Culex pipiens pipiens assembly and annotation.</title>
        <authorList>
            <person name="Alout H."/>
            <person name="Durand T."/>
        </authorList>
    </citation>
    <scope>NUCLEOTIDE SEQUENCE [LARGE SCALE GENOMIC DNA]</scope>
    <source>
        <strain evidence="2">HA-2024</strain>
        <tissue evidence="2">Whole body</tissue>
    </source>
</reference>
<dbReference type="AlphaFoldDB" id="A0ABD1E0E6"/>
<evidence type="ECO:0000313" key="3">
    <source>
        <dbReference type="Proteomes" id="UP001562425"/>
    </source>
</evidence>
<comment type="caution">
    <text evidence="2">The sequence shown here is derived from an EMBL/GenBank/DDBJ whole genome shotgun (WGS) entry which is preliminary data.</text>
</comment>
<keyword evidence="3" id="KW-1185">Reference proteome</keyword>
<dbReference type="Proteomes" id="UP001562425">
    <property type="component" value="Unassembled WGS sequence"/>
</dbReference>
<feature type="region of interest" description="Disordered" evidence="1">
    <location>
        <begin position="49"/>
        <end position="81"/>
    </location>
</feature>
<evidence type="ECO:0000313" key="2">
    <source>
        <dbReference type="EMBL" id="KAL1404587.1"/>
    </source>
</evidence>
<gene>
    <name evidence="2" type="ORF">pipiens_000096</name>
</gene>